<comment type="caution">
    <text evidence="1">The sequence shown here is derived from an EMBL/GenBank/DDBJ whole genome shotgun (WGS) entry which is preliminary data.</text>
</comment>
<dbReference type="Proteomes" id="UP000321947">
    <property type="component" value="Unassembled WGS sequence"/>
</dbReference>
<evidence type="ECO:0000313" key="1">
    <source>
        <dbReference type="EMBL" id="KAA0037224.1"/>
    </source>
</evidence>
<dbReference type="AlphaFoldDB" id="A0A5A7T170"/>
<evidence type="ECO:0000313" key="2">
    <source>
        <dbReference type="EMBL" id="TYK13846.1"/>
    </source>
</evidence>
<proteinExistence type="predicted"/>
<protein>
    <submittedName>
        <fullName evidence="1">Uncharacterized protein</fullName>
    </submittedName>
</protein>
<dbReference type="OrthoDB" id="1938430at2759"/>
<dbReference type="EMBL" id="SSTD01009720">
    <property type="protein sequence ID" value="TYK13846.1"/>
    <property type="molecule type" value="Genomic_DNA"/>
</dbReference>
<accession>A0A5A7T170</accession>
<evidence type="ECO:0000313" key="3">
    <source>
        <dbReference type="Proteomes" id="UP000321393"/>
    </source>
</evidence>
<name>A0A5A7T170_CUCMM</name>
<evidence type="ECO:0000313" key="4">
    <source>
        <dbReference type="Proteomes" id="UP000321947"/>
    </source>
</evidence>
<reference evidence="3 4" key="1">
    <citation type="submission" date="2019-08" db="EMBL/GenBank/DDBJ databases">
        <title>Draft genome sequences of two oriental melons (Cucumis melo L. var makuwa).</title>
        <authorList>
            <person name="Kwon S.-Y."/>
        </authorList>
    </citation>
    <scope>NUCLEOTIDE SEQUENCE [LARGE SCALE GENOMIC DNA]</scope>
    <source>
        <strain evidence="4">cv. Chang Bougi</strain>
        <strain evidence="3">cv. SW 3</strain>
        <tissue evidence="1">Leaf</tissue>
    </source>
</reference>
<dbReference type="Proteomes" id="UP000321393">
    <property type="component" value="Unassembled WGS sequence"/>
</dbReference>
<sequence length="127" mass="14424">MVEGVLRWRGRRYYEDSLVTASEFWFTLGGLGGGLHTKGEVVVGDIVGLVGFGDFKLSCGGPILEQIGKRVLYDATSWRQARHFEFLGGIFGLRVLGKGVRRKLWRVLWCAMIYFIWKECNHRLQGA</sequence>
<gene>
    <name evidence="2" type="ORF">E5676_scaffold832G00250</name>
    <name evidence="1" type="ORF">E6C27_scaffold379G001440</name>
</gene>
<organism evidence="1 3">
    <name type="scientific">Cucumis melo var. makuwa</name>
    <name type="common">Oriental melon</name>
    <dbReference type="NCBI Taxonomy" id="1194695"/>
    <lineage>
        <taxon>Eukaryota</taxon>
        <taxon>Viridiplantae</taxon>
        <taxon>Streptophyta</taxon>
        <taxon>Embryophyta</taxon>
        <taxon>Tracheophyta</taxon>
        <taxon>Spermatophyta</taxon>
        <taxon>Magnoliopsida</taxon>
        <taxon>eudicotyledons</taxon>
        <taxon>Gunneridae</taxon>
        <taxon>Pentapetalae</taxon>
        <taxon>rosids</taxon>
        <taxon>fabids</taxon>
        <taxon>Cucurbitales</taxon>
        <taxon>Cucurbitaceae</taxon>
        <taxon>Benincaseae</taxon>
        <taxon>Cucumis</taxon>
    </lineage>
</organism>
<dbReference type="EMBL" id="SSTE01019034">
    <property type="protein sequence ID" value="KAA0037224.1"/>
    <property type="molecule type" value="Genomic_DNA"/>
</dbReference>